<dbReference type="SUPFAM" id="SSF46785">
    <property type="entry name" value="Winged helix' DNA-binding domain"/>
    <property type="match status" value="1"/>
</dbReference>
<dbReference type="OrthoDB" id="9792628at2"/>
<dbReference type="PANTHER" id="PTHR38465:SF1">
    <property type="entry name" value="HTH-TYPE TRANSCRIPTIONAL REGULATOR MJ1563-RELATED"/>
    <property type="match status" value="1"/>
</dbReference>
<dbReference type="RefSeq" id="WP_108115049.1">
    <property type="nucleotide sequence ID" value="NZ_QBKT01000005.1"/>
</dbReference>
<dbReference type="PIRSF" id="PIRSF006707">
    <property type="entry name" value="MJ1563"/>
    <property type="match status" value="1"/>
</dbReference>
<evidence type="ECO:0000256" key="2">
    <source>
        <dbReference type="ARBA" id="ARBA00023125"/>
    </source>
</evidence>
<dbReference type="Pfam" id="PF12802">
    <property type="entry name" value="MarR_2"/>
    <property type="match status" value="1"/>
</dbReference>
<dbReference type="InterPro" id="IPR052362">
    <property type="entry name" value="HTH-GbsR_regulator"/>
</dbReference>
<gene>
    <name evidence="6" type="ORF">C8N46_10579</name>
</gene>
<keyword evidence="3 4" id="KW-0804">Transcription</keyword>
<organism evidence="6 7">
    <name type="scientific">Kordia periserrulae</name>
    <dbReference type="NCBI Taxonomy" id="701523"/>
    <lineage>
        <taxon>Bacteria</taxon>
        <taxon>Pseudomonadati</taxon>
        <taxon>Bacteroidota</taxon>
        <taxon>Flavobacteriia</taxon>
        <taxon>Flavobacteriales</taxon>
        <taxon>Flavobacteriaceae</taxon>
        <taxon>Kordia</taxon>
    </lineage>
</organism>
<dbReference type="InterPro" id="IPR036390">
    <property type="entry name" value="WH_DNA-bd_sf"/>
</dbReference>
<proteinExistence type="inferred from homology"/>
<sequence length="167" mass="19160">MKMTEAKDKFIQTWGSLGTLWGINKAMAQIHALLLISPEPLSMEDIMEELQISRGNTSMNLRQLIDWGIVFKASKAGERKEYFTSEKDINELARQIARERSRREIQPTLKVLKEVSNIEDDGSAETQEFIKQTKALYELADTADAILNRIANQESNWLTKTFIKLLK</sequence>
<dbReference type="InterPro" id="IPR011991">
    <property type="entry name" value="ArsR-like_HTH"/>
</dbReference>
<protein>
    <recommendedName>
        <fullName evidence="4">HTH-type transcriptional regulator</fullName>
    </recommendedName>
</protein>
<dbReference type="GO" id="GO:0003700">
    <property type="term" value="F:DNA-binding transcription factor activity"/>
    <property type="evidence" value="ECO:0007669"/>
    <property type="project" value="InterPro"/>
</dbReference>
<keyword evidence="2 4" id="KW-0238">DNA-binding</keyword>
<evidence type="ECO:0000313" key="7">
    <source>
        <dbReference type="Proteomes" id="UP000244090"/>
    </source>
</evidence>
<dbReference type="EMBL" id="QBKT01000005">
    <property type="protein sequence ID" value="PTX60923.1"/>
    <property type="molecule type" value="Genomic_DNA"/>
</dbReference>
<dbReference type="AlphaFoldDB" id="A0A2T6BXY5"/>
<evidence type="ECO:0000256" key="3">
    <source>
        <dbReference type="ARBA" id="ARBA00023163"/>
    </source>
</evidence>
<dbReference type="CDD" id="cd00090">
    <property type="entry name" value="HTH_ARSR"/>
    <property type="match status" value="1"/>
</dbReference>
<accession>A0A2T6BXY5</accession>
<name>A0A2T6BXY5_9FLAO</name>
<dbReference type="InterPro" id="IPR036388">
    <property type="entry name" value="WH-like_DNA-bd_sf"/>
</dbReference>
<evidence type="ECO:0000313" key="6">
    <source>
        <dbReference type="EMBL" id="PTX60923.1"/>
    </source>
</evidence>
<dbReference type="PANTHER" id="PTHR38465">
    <property type="entry name" value="HTH-TYPE TRANSCRIPTIONAL REGULATOR MJ1563-RELATED"/>
    <property type="match status" value="1"/>
</dbReference>
<comment type="caution">
    <text evidence="6">The sequence shown here is derived from an EMBL/GenBank/DDBJ whole genome shotgun (WGS) entry which is preliminary data.</text>
</comment>
<evidence type="ECO:0000259" key="5">
    <source>
        <dbReference type="Pfam" id="PF12802"/>
    </source>
</evidence>
<evidence type="ECO:0000256" key="4">
    <source>
        <dbReference type="PIRNR" id="PIRNR006707"/>
    </source>
</evidence>
<dbReference type="GO" id="GO:0003677">
    <property type="term" value="F:DNA binding"/>
    <property type="evidence" value="ECO:0007669"/>
    <property type="project" value="UniProtKB-UniRule"/>
</dbReference>
<reference evidence="6 7" key="1">
    <citation type="submission" date="2018-04" db="EMBL/GenBank/DDBJ databases">
        <title>Genomic Encyclopedia of Archaeal and Bacterial Type Strains, Phase II (KMG-II): from individual species to whole genera.</title>
        <authorList>
            <person name="Goeker M."/>
        </authorList>
    </citation>
    <scope>NUCLEOTIDE SEQUENCE [LARGE SCALE GENOMIC DNA]</scope>
    <source>
        <strain evidence="6 7">DSM 25731</strain>
    </source>
</reference>
<evidence type="ECO:0000256" key="1">
    <source>
        <dbReference type="ARBA" id="ARBA00023015"/>
    </source>
</evidence>
<dbReference type="Gene3D" id="1.10.10.10">
    <property type="entry name" value="Winged helix-like DNA-binding domain superfamily/Winged helix DNA-binding domain"/>
    <property type="match status" value="1"/>
</dbReference>
<keyword evidence="7" id="KW-1185">Reference proteome</keyword>
<comment type="similarity">
    <text evidence="4">Belongs to the GbsR family.</text>
</comment>
<dbReference type="Proteomes" id="UP000244090">
    <property type="component" value="Unassembled WGS sequence"/>
</dbReference>
<feature type="domain" description="HTH marR-type" evidence="5">
    <location>
        <begin position="28"/>
        <end position="79"/>
    </location>
</feature>
<dbReference type="InterPro" id="IPR026282">
    <property type="entry name" value="MJ1563"/>
</dbReference>
<keyword evidence="1 4" id="KW-0805">Transcription regulation</keyword>
<dbReference type="InterPro" id="IPR000835">
    <property type="entry name" value="HTH_MarR-typ"/>
</dbReference>